<proteinExistence type="predicted"/>
<name>A0A899IHL4_9CIRC</name>
<protein>
    <submittedName>
        <fullName evidence="1">Capsid protein</fullName>
    </submittedName>
</protein>
<sequence length="130" mass="15035">MFYNIFGIDLNTASANENNTYLNNMDVTLLPINPHEPGRFNVIRDFRMTCAPGWRTDYYKKLMILQKDLNSKGRIYFGNEVIPDNSTAPPGEQQSIRTVSRNNLYLLFLWQQPIAGDTINNFRPIFNLSV</sequence>
<gene>
    <name evidence="1" type="primary">cap</name>
</gene>
<evidence type="ECO:0000313" key="1">
    <source>
        <dbReference type="EMBL" id="QSL97430.1"/>
    </source>
</evidence>
<organism evidence="1">
    <name type="scientific">Rabbit circovirus 1</name>
    <dbReference type="NCBI Taxonomy" id="2815203"/>
    <lineage>
        <taxon>Viruses</taxon>
        <taxon>Monodnaviria</taxon>
        <taxon>Shotokuvirae</taxon>
        <taxon>Cressdnaviricota</taxon>
        <taxon>Arfiviricetes</taxon>
        <taxon>Cirlivirales</taxon>
        <taxon>Circoviridae</taxon>
    </lineage>
</organism>
<accession>A0A899IHL4</accession>
<dbReference type="EMBL" id="MT241510">
    <property type="protein sequence ID" value="QSL97430.1"/>
    <property type="molecule type" value="Genomic_DNA"/>
</dbReference>
<reference evidence="1" key="1">
    <citation type="submission" date="2020-03" db="EMBL/GenBank/DDBJ databases">
        <title>A novel circovirus is isolated from feces of rabbits according to viral metagenomics.</title>
        <authorList>
            <person name="Ni H."/>
            <person name="Zhang W."/>
        </authorList>
    </citation>
    <scope>NUCLEOTIDE SEQUENCE</scope>
    <source>
        <strain evidence="1">Rbzj-nh-1</strain>
    </source>
</reference>